<evidence type="ECO:0000313" key="1">
    <source>
        <dbReference type="EMBL" id="GLZ79198.1"/>
    </source>
</evidence>
<dbReference type="AlphaFoldDB" id="A0A9W6SNG3"/>
<keyword evidence="2" id="KW-1185">Reference proteome</keyword>
<dbReference type="RefSeq" id="WP_285664320.1">
    <property type="nucleotide sequence ID" value="NZ_BSTX01000002.1"/>
</dbReference>
<proteinExistence type="predicted"/>
<evidence type="ECO:0008006" key="3">
    <source>
        <dbReference type="Google" id="ProtNLM"/>
    </source>
</evidence>
<sequence>MDLQRVFEATGRVDWAATGVAYPADFRAFVDRHGLGGWDAWRLAVFHAKSESRGETHYGRLRNRRDREPGRYPYAFHPEPGGLLHWASGNRLDLFWDTARPNPEEWRHHGRGFAATMTLLLGRGLPAHPAIRRYASPASTAARTCHWFCPPRHPPGSPPVPSPSSRW</sequence>
<reference evidence="1" key="1">
    <citation type="submission" date="2023-03" db="EMBL/GenBank/DDBJ databases">
        <title>Actinorhabdospora filicis NBRC 111898.</title>
        <authorList>
            <person name="Ichikawa N."/>
            <person name="Sato H."/>
            <person name="Tonouchi N."/>
        </authorList>
    </citation>
    <scope>NUCLEOTIDE SEQUENCE</scope>
    <source>
        <strain evidence="1">NBRC 111898</strain>
    </source>
</reference>
<organism evidence="1 2">
    <name type="scientific">Actinorhabdospora filicis</name>
    <dbReference type="NCBI Taxonomy" id="1785913"/>
    <lineage>
        <taxon>Bacteria</taxon>
        <taxon>Bacillati</taxon>
        <taxon>Actinomycetota</taxon>
        <taxon>Actinomycetes</taxon>
        <taxon>Micromonosporales</taxon>
        <taxon>Micromonosporaceae</taxon>
        <taxon>Actinorhabdospora</taxon>
    </lineage>
</organism>
<accession>A0A9W6SNG3</accession>
<dbReference type="Proteomes" id="UP001165079">
    <property type="component" value="Unassembled WGS sequence"/>
</dbReference>
<protein>
    <recommendedName>
        <fullName evidence="3">SMI1/KNR4 family protein</fullName>
    </recommendedName>
</protein>
<comment type="caution">
    <text evidence="1">The sequence shown here is derived from an EMBL/GenBank/DDBJ whole genome shotgun (WGS) entry which is preliminary data.</text>
</comment>
<name>A0A9W6SNG3_9ACTN</name>
<gene>
    <name evidence="1" type="ORF">Afil01_40050</name>
</gene>
<evidence type="ECO:0000313" key="2">
    <source>
        <dbReference type="Proteomes" id="UP001165079"/>
    </source>
</evidence>
<dbReference type="EMBL" id="BSTX01000002">
    <property type="protein sequence ID" value="GLZ79198.1"/>
    <property type="molecule type" value="Genomic_DNA"/>
</dbReference>